<evidence type="ECO:0000313" key="2">
    <source>
        <dbReference type="EMBL" id="PNX91484.1"/>
    </source>
</evidence>
<reference evidence="2 3" key="2">
    <citation type="journal article" date="2017" name="Front. Plant Sci.">
        <title>Gene Classification and Mining of Molecular Markers Useful in Red Clover (Trifolium pratense) Breeding.</title>
        <authorList>
            <person name="Istvanek J."/>
            <person name="Dluhosova J."/>
            <person name="Dluhos P."/>
            <person name="Patkova L."/>
            <person name="Nedelnik J."/>
            <person name="Repkova J."/>
        </authorList>
    </citation>
    <scope>NUCLEOTIDE SEQUENCE [LARGE SCALE GENOMIC DNA]</scope>
    <source>
        <strain evidence="3">cv. Tatra</strain>
        <tissue evidence="2">Young leaves</tissue>
    </source>
</reference>
<feature type="non-terminal residue" evidence="2">
    <location>
        <position position="30"/>
    </location>
</feature>
<comment type="caution">
    <text evidence="2">The sequence shown here is derived from an EMBL/GenBank/DDBJ whole genome shotgun (WGS) entry which is preliminary data.</text>
</comment>
<name>A0A2K3ML41_TRIPR</name>
<organism evidence="2 3">
    <name type="scientific">Trifolium pratense</name>
    <name type="common">Red clover</name>
    <dbReference type="NCBI Taxonomy" id="57577"/>
    <lineage>
        <taxon>Eukaryota</taxon>
        <taxon>Viridiplantae</taxon>
        <taxon>Streptophyta</taxon>
        <taxon>Embryophyta</taxon>
        <taxon>Tracheophyta</taxon>
        <taxon>Spermatophyta</taxon>
        <taxon>Magnoliopsida</taxon>
        <taxon>eudicotyledons</taxon>
        <taxon>Gunneridae</taxon>
        <taxon>Pentapetalae</taxon>
        <taxon>rosids</taxon>
        <taxon>fabids</taxon>
        <taxon>Fabales</taxon>
        <taxon>Fabaceae</taxon>
        <taxon>Papilionoideae</taxon>
        <taxon>50 kb inversion clade</taxon>
        <taxon>NPAAA clade</taxon>
        <taxon>Hologalegina</taxon>
        <taxon>IRL clade</taxon>
        <taxon>Trifolieae</taxon>
        <taxon>Trifolium</taxon>
    </lineage>
</organism>
<dbReference type="AlphaFoldDB" id="A0A2K3ML41"/>
<evidence type="ECO:0000256" key="1">
    <source>
        <dbReference type="SAM" id="Phobius"/>
    </source>
</evidence>
<keyword evidence="1" id="KW-0812">Transmembrane</keyword>
<keyword evidence="1" id="KW-1133">Transmembrane helix</keyword>
<evidence type="ECO:0000313" key="3">
    <source>
        <dbReference type="Proteomes" id="UP000236291"/>
    </source>
</evidence>
<reference evidence="2 3" key="1">
    <citation type="journal article" date="2014" name="Am. J. Bot.">
        <title>Genome assembly and annotation for red clover (Trifolium pratense; Fabaceae).</title>
        <authorList>
            <person name="Istvanek J."/>
            <person name="Jaros M."/>
            <person name="Krenek A."/>
            <person name="Repkova J."/>
        </authorList>
    </citation>
    <scope>NUCLEOTIDE SEQUENCE [LARGE SCALE GENOMIC DNA]</scope>
    <source>
        <strain evidence="3">cv. Tatra</strain>
        <tissue evidence="2">Young leaves</tissue>
    </source>
</reference>
<keyword evidence="1" id="KW-0472">Membrane</keyword>
<dbReference type="EMBL" id="ASHM01066401">
    <property type="protein sequence ID" value="PNX91484.1"/>
    <property type="molecule type" value="Genomic_DNA"/>
</dbReference>
<proteinExistence type="predicted"/>
<sequence>MDGKGYAWAVSAGFNAALAAIFAKLSFHIF</sequence>
<feature type="transmembrane region" description="Helical" evidence="1">
    <location>
        <begin position="6"/>
        <end position="27"/>
    </location>
</feature>
<protein>
    <submittedName>
        <fullName evidence="2">Uncharacterized protein</fullName>
    </submittedName>
</protein>
<accession>A0A2K3ML41</accession>
<dbReference type="Proteomes" id="UP000236291">
    <property type="component" value="Unassembled WGS sequence"/>
</dbReference>
<gene>
    <name evidence="2" type="ORF">L195_g047615</name>
</gene>